<dbReference type="GO" id="GO:0016810">
    <property type="term" value="F:hydrolase activity, acting on carbon-nitrogen (but not peptide) bonds"/>
    <property type="evidence" value="ECO:0007669"/>
    <property type="project" value="InterPro"/>
</dbReference>
<dbReference type="Pfam" id="PF01522">
    <property type="entry name" value="Polysacc_deac_1"/>
    <property type="match status" value="1"/>
</dbReference>
<gene>
    <name evidence="3" type="ordered locus">CA_C1359</name>
</gene>
<dbReference type="InterPro" id="IPR050248">
    <property type="entry name" value="Polysacc_deacetylase_ArnD"/>
</dbReference>
<feature type="domain" description="NodB homology" evidence="2">
    <location>
        <begin position="89"/>
        <end position="275"/>
    </location>
</feature>
<dbReference type="eggNOG" id="COG0726">
    <property type="taxonomic scope" value="Bacteria"/>
</dbReference>
<dbReference type="InterPro" id="IPR011330">
    <property type="entry name" value="Glyco_hydro/deAcase_b/a-brl"/>
</dbReference>
<evidence type="ECO:0000313" key="3">
    <source>
        <dbReference type="EMBL" id="AAK79327.1"/>
    </source>
</evidence>
<keyword evidence="3" id="KW-0378">Hydrolase</keyword>
<dbReference type="RefSeq" id="WP_010964668.1">
    <property type="nucleotide sequence ID" value="NC_003030.1"/>
</dbReference>
<dbReference type="GeneID" id="44997864"/>
<sequence length="277" mass="31662">MKIKDSRFKVKNIVLVVLTLILLCGFYIIVREGIYKKNVVKKEVPKQNKIHHNKKKENSIKKDVPKDNIKNQPGGQYTPWTVKREDGKKVAYLTFDDGPSVNTSKIIEILNRNNIKATFFLIGKSAEEFPDMVRQEFQNGEVIGNHTYSHILSNKSNPEKLIEDFNKCDGVLRAILGKNYNSRLARFPGGSFGDRLRDTREAVGKAGYRFVDWNDEIGDARGRNLPVSILLQNLRKYTYPDTIVLLMHDAAPKTSTVEALPQIIQYLKDRGYTFSTL</sequence>
<dbReference type="Gene3D" id="3.20.20.370">
    <property type="entry name" value="Glycoside hydrolase/deacetylase"/>
    <property type="match status" value="1"/>
</dbReference>
<dbReference type="GO" id="GO:0045493">
    <property type="term" value="P:xylan catabolic process"/>
    <property type="evidence" value="ECO:0007669"/>
    <property type="project" value="UniProtKB-KW"/>
</dbReference>
<dbReference type="PANTHER" id="PTHR10587">
    <property type="entry name" value="GLYCOSYL TRANSFERASE-RELATED"/>
    <property type="match status" value="1"/>
</dbReference>
<accession>Q97JC7</accession>
<dbReference type="Proteomes" id="UP000000814">
    <property type="component" value="Chromosome"/>
</dbReference>
<dbReference type="GO" id="GO:0016798">
    <property type="term" value="F:hydrolase activity, acting on glycosyl bonds"/>
    <property type="evidence" value="ECO:0007669"/>
    <property type="project" value="UniProtKB-KW"/>
</dbReference>
<dbReference type="PIR" id="D97067">
    <property type="entry name" value="D97067"/>
</dbReference>
<protein>
    <submittedName>
        <fullName evidence="3">Predicted xylanase/chitin deacetylase</fullName>
    </submittedName>
</protein>
<dbReference type="PROSITE" id="PS51677">
    <property type="entry name" value="NODB"/>
    <property type="match status" value="1"/>
</dbReference>
<feature type="transmembrane region" description="Helical" evidence="1">
    <location>
        <begin position="12"/>
        <end position="30"/>
    </location>
</feature>
<keyword evidence="1" id="KW-0472">Membrane</keyword>
<keyword evidence="3" id="KW-0624">Polysaccharide degradation</keyword>
<dbReference type="OrthoDB" id="258610at2"/>
<dbReference type="CDD" id="cd10944">
    <property type="entry name" value="CE4_SmPgdA_like"/>
    <property type="match status" value="1"/>
</dbReference>
<dbReference type="AlphaFoldDB" id="Q97JC7"/>
<keyword evidence="1" id="KW-1133">Transmembrane helix</keyword>
<keyword evidence="4" id="KW-1185">Reference proteome</keyword>
<organism evidence="3 4">
    <name type="scientific">Clostridium acetobutylicum (strain ATCC 824 / DSM 792 / JCM 1419 / IAM 19013 / LMG 5710 / NBRC 13948 / NRRL B-527 / VKM B-1787 / 2291 / W)</name>
    <dbReference type="NCBI Taxonomy" id="272562"/>
    <lineage>
        <taxon>Bacteria</taxon>
        <taxon>Bacillati</taxon>
        <taxon>Bacillota</taxon>
        <taxon>Clostridia</taxon>
        <taxon>Eubacteriales</taxon>
        <taxon>Clostridiaceae</taxon>
        <taxon>Clostridium</taxon>
    </lineage>
</organism>
<evidence type="ECO:0000259" key="2">
    <source>
        <dbReference type="PROSITE" id="PS51677"/>
    </source>
</evidence>
<dbReference type="InterPro" id="IPR002509">
    <property type="entry name" value="NODB_dom"/>
</dbReference>
<keyword evidence="3" id="KW-0119">Carbohydrate metabolism</keyword>
<dbReference type="PATRIC" id="fig|272562.8.peg.1564"/>
<evidence type="ECO:0000256" key="1">
    <source>
        <dbReference type="SAM" id="Phobius"/>
    </source>
</evidence>
<dbReference type="KEGG" id="cac:CA_C1359"/>
<name>Q97JC7_CLOAB</name>
<keyword evidence="1" id="KW-0812">Transmembrane</keyword>
<keyword evidence="3" id="KW-0858">Xylan degradation</keyword>
<dbReference type="EMBL" id="AE001437">
    <property type="protein sequence ID" value="AAK79327.1"/>
    <property type="molecule type" value="Genomic_DNA"/>
</dbReference>
<evidence type="ECO:0000313" key="4">
    <source>
        <dbReference type="Proteomes" id="UP000000814"/>
    </source>
</evidence>
<dbReference type="PANTHER" id="PTHR10587:SF125">
    <property type="entry name" value="POLYSACCHARIDE DEACETYLASE YHEN-RELATED"/>
    <property type="match status" value="1"/>
</dbReference>
<reference evidence="3 4" key="1">
    <citation type="journal article" date="2001" name="J. Bacteriol.">
        <title>Genome sequence and comparative analysis of the solvent-producing bacterium Clostridium acetobutylicum.</title>
        <authorList>
            <person name="Nolling J."/>
            <person name="Breton G."/>
            <person name="Omelchenko M.V."/>
            <person name="Makarova K.S."/>
            <person name="Zeng Q."/>
            <person name="Gibson R."/>
            <person name="Lee H.M."/>
            <person name="Dubois J."/>
            <person name="Qiu D."/>
            <person name="Hitti J."/>
            <person name="Wolf Y.I."/>
            <person name="Tatusov R.L."/>
            <person name="Sabathe F."/>
            <person name="Doucette-Stamm L."/>
            <person name="Soucaille P."/>
            <person name="Daly M.J."/>
            <person name="Bennett G.N."/>
            <person name="Koonin E.V."/>
            <person name="Smith D.R."/>
        </authorList>
    </citation>
    <scope>NUCLEOTIDE SEQUENCE [LARGE SCALE GENOMIC DNA]</scope>
    <source>
        <strain evidence="4">ATCC 824 / DSM 792 / JCM 1419 / LMG 5710 / VKM B-1787</strain>
    </source>
</reference>
<dbReference type="HOGENOM" id="CLU_021264_6_2_9"/>
<proteinExistence type="predicted"/>
<keyword evidence="3" id="KW-0326">Glycosidase</keyword>
<dbReference type="SUPFAM" id="SSF88713">
    <property type="entry name" value="Glycoside hydrolase/deacetylase"/>
    <property type="match status" value="1"/>
</dbReference>
<dbReference type="STRING" id="272562.CA_C1359"/>